<dbReference type="GeneID" id="3862165"/>
<gene>
    <name evidence="3" type="ORF">TA14370</name>
    <name evidence="4" type="ORF">TAT_000151500</name>
    <name evidence="5" type="ORF">TAV_000151600</name>
</gene>
<organism evidence="3 6">
    <name type="scientific">Theileria annulata</name>
    <dbReference type="NCBI Taxonomy" id="5874"/>
    <lineage>
        <taxon>Eukaryota</taxon>
        <taxon>Sar</taxon>
        <taxon>Alveolata</taxon>
        <taxon>Apicomplexa</taxon>
        <taxon>Aconoidasida</taxon>
        <taxon>Piroplasmida</taxon>
        <taxon>Theileriidae</taxon>
        <taxon>Theileria</taxon>
    </lineage>
</organism>
<dbReference type="eggNOG" id="ENOG502SYK4">
    <property type="taxonomic scope" value="Eukaryota"/>
</dbReference>
<keyword evidence="2" id="KW-0812">Transmembrane</keyword>
<evidence type="ECO:0000256" key="1">
    <source>
        <dbReference type="SAM" id="MobiDB-lite"/>
    </source>
</evidence>
<name>Q4UF08_THEAN</name>
<dbReference type="AlphaFoldDB" id="Q4UF08"/>
<evidence type="ECO:0000313" key="5">
    <source>
        <dbReference type="EMBL" id="SVP91339.1"/>
    </source>
</evidence>
<keyword evidence="2" id="KW-1133">Transmembrane helix</keyword>
<dbReference type="EMBL" id="CR940348">
    <property type="protein sequence ID" value="CAI74331.1"/>
    <property type="molecule type" value="Genomic_DNA"/>
</dbReference>
<dbReference type="RefSeq" id="XP_952063.1">
    <property type="nucleotide sequence ID" value="XM_946970.1"/>
</dbReference>
<accession>Q4UF08</accession>
<dbReference type="EMBL" id="UIVT01000002">
    <property type="protein sequence ID" value="SVP90804.1"/>
    <property type="molecule type" value="Genomic_DNA"/>
</dbReference>
<dbReference type="EMBL" id="UIVS01000002">
    <property type="protein sequence ID" value="SVP91339.1"/>
    <property type="molecule type" value="Genomic_DNA"/>
</dbReference>
<proteinExistence type="predicted"/>
<feature type="transmembrane region" description="Helical" evidence="2">
    <location>
        <begin position="152"/>
        <end position="177"/>
    </location>
</feature>
<protein>
    <submittedName>
        <fullName evidence="3">Uncharacterized protein</fullName>
    </submittedName>
</protein>
<evidence type="ECO:0000313" key="6">
    <source>
        <dbReference type="Proteomes" id="UP000001950"/>
    </source>
</evidence>
<dbReference type="VEuPathDB" id="PiroplasmaDB:TA14370"/>
<dbReference type="InParanoid" id="Q4UF08"/>
<evidence type="ECO:0000256" key="2">
    <source>
        <dbReference type="SAM" id="Phobius"/>
    </source>
</evidence>
<dbReference type="OMA" id="GPEAWNW"/>
<sequence length="261" mass="30390">MSSTPLSHTNKFSELKSSTGSPRSKMGFSKQTNEEFNAVPVTSEFYTKRTSYKTFFRPFLILLFSIYIVLVSFLSKKDSNSGFSLALMTFHTKVIDLYQVILDFYKRCPAVMSIVKKLRFEVPYFIKILSLYVPKYEKQIVYLSNYNTLNNWLSIFVWATFAVIFELLTAVVNNLVLSYRHRNTPRYCSNMVHPSKFHDKVFTQEQLNKLFKTREYLDLKNSRHGLGPEAWNWQLRKTLEAKHNSKSQNAVSSGDESDIST</sequence>
<dbReference type="KEGG" id="tan:TA14370"/>
<evidence type="ECO:0000313" key="4">
    <source>
        <dbReference type="EMBL" id="SVP90804.1"/>
    </source>
</evidence>
<feature type="transmembrane region" description="Helical" evidence="2">
    <location>
        <begin position="55"/>
        <end position="75"/>
    </location>
</feature>
<keyword evidence="6" id="KW-1185">Reference proteome</keyword>
<keyword evidence="2" id="KW-0472">Membrane</keyword>
<dbReference type="OrthoDB" id="360545at2759"/>
<feature type="compositionally biased region" description="Polar residues" evidence="1">
    <location>
        <begin position="1"/>
        <end position="22"/>
    </location>
</feature>
<feature type="region of interest" description="Disordered" evidence="1">
    <location>
        <begin position="1"/>
        <end position="29"/>
    </location>
</feature>
<evidence type="ECO:0000313" key="3">
    <source>
        <dbReference type="EMBL" id="CAI74331.1"/>
    </source>
</evidence>
<dbReference type="FunCoup" id="Q4UF08">
    <property type="interactions" value="6"/>
</dbReference>
<reference evidence="3 6" key="1">
    <citation type="journal article" date="2005" name="Science">
        <title>Genome of the host-cell transforming parasite Theileria annulata compared with T. parva.</title>
        <authorList>
            <person name="Pain A."/>
            <person name="Renauld H."/>
            <person name="Berriman M."/>
            <person name="Murphy L."/>
            <person name="Yeats C.A."/>
            <person name="Weir W."/>
            <person name="Kerhornou A."/>
            <person name="Aslett M."/>
            <person name="Bishop R."/>
            <person name="Bouchier C."/>
            <person name="Cochet M."/>
            <person name="Coulson R.M.R."/>
            <person name="Cronin A."/>
            <person name="de Villiers E.P."/>
            <person name="Fraser A."/>
            <person name="Fosker N."/>
            <person name="Gardner M."/>
            <person name="Goble A."/>
            <person name="Griffiths-Jones S."/>
            <person name="Harris D.E."/>
            <person name="Katzer F."/>
            <person name="Larke N."/>
            <person name="Lord A."/>
            <person name="Maser P."/>
            <person name="McKellar S."/>
            <person name="Mooney P."/>
            <person name="Morton F."/>
            <person name="Nene V."/>
            <person name="O'Neil S."/>
            <person name="Price C."/>
            <person name="Quail M.A."/>
            <person name="Rabbinowitsch E."/>
            <person name="Rawlings N.D."/>
            <person name="Rutter S."/>
            <person name="Saunders D."/>
            <person name="Seeger K."/>
            <person name="Shah T."/>
            <person name="Squares R."/>
            <person name="Squares S."/>
            <person name="Tivey A."/>
            <person name="Walker A.R."/>
            <person name="Woodward J."/>
            <person name="Dobbelaere D.A.E."/>
            <person name="Langsley G."/>
            <person name="Rajandream M.A."/>
            <person name="McKeever D."/>
            <person name="Shiels B."/>
            <person name="Tait A."/>
            <person name="Barrell B.G."/>
            <person name="Hall N."/>
        </authorList>
    </citation>
    <scope>NUCLEOTIDE SEQUENCE [LARGE SCALE GENOMIC DNA]</scope>
    <source>
        <strain evidence="6">Ankara</strain>
        <strain evidence="3">Ankara isolate clone C9</strain>
    </source>
</reference>
<reference evidence="4" key="2">
    <citation type="submission" date="2018-07" db="EMBL/GenBank/DDBJ databases">
        <authorList>
            <person name="Quirk P.G."/>
            <person name="Krulwich T.A."/>
        </authorList>
    </citation>
    <scope>NUCLEOTIDE SEQUENCE</scope>
    <source>
        <strain evidence="4">Anand</strain>
    </source>
</reference>
<dbReference type="Proteomes" id="UP000001950">
    <property type="component" value="Chromosome 2"/>
</dbReference>